<dbReference type="SUPFAM" id="SSF53756">
    <property type="entry name" value="UDP-Glycosyltransferase/glycogen phosphorylase"/>
    <property type="match status" value="1"/>
</dbReference>
<dbReference type="Pfam" id="PF03033">
    <property type="entry name" value="Glyco_transf_28"/>
    <property type="match status" value="1"/>
</dbReference>
<organism evidence="3 4">
    <name type="scientific">Mycobacterium lehmannii</name>
    <dbReference type="NCBI Taxonomy" id="2048550"/>
    <lineage>
        <taxon>Bacteria</taxon>
        <taxon>Bacillati</taxon>
        <taxon>Actinomycetota</taxon>
        <taxon>Actinomycetes</taxon>
        <taxon>Mycobacteriales</taxon>
        <taxon>Mycobacteriaceae</taxon>
        <taxon>Mycobacterium</taxon>
    </lineage>
</organism>
<feature type="domain" description="Glycosyltransferase family 28 N-terminal" evidence="1">
    <location>
        <begin position="3"/>
        <end position="56"/>
    </location>
</feature>
<dbReference type="PANTHER" id="PTHR48050:SF13">
    <property type="entry name" value="STEROL 3-BETA-GLUCOSYLTRANSFERASE UGT80A2"/>
    <property type="match status" value="1"/>
</dbReference>
<feature type="domain" description="Erythromycin biosynthesis protein CIII-like C-terminal" evidence="2">
    <location>
        <begin position="295"/>
        <end position="391"/>
    </location>
</feature>
<dbReference type="InterPro" id="IPR010610">
    <property type="entry name" value="EryCIII-like_C"/>
</dbReference>
<dbReference type="Proteomes" id="UP000053707">
    <property type="component" value="Unassembled WGS sequence"/>
</dbReference>
<dbReference type="EMBL" id="LQIR01000019">
    <property type="protein sequence ID" value="KUI15620.1"/>
    <property type="molecule type" value="Genomic_DNA"/>
</dbReference>
<evidence type="ECO:0000313" key="4">
    <source>
        <dbReference type="Proteomes" id="UP000053707"/>
    </source>
</evidence>
<dbReference type="Pfam" id="PF06722">
    <property type="entry name" value="EryCIII-like_C"/>
    <property type="match status" value="1"/>
</dbReference>
<dbReference type="Gene3D" id="3.40.50.2000">
    <property type="entry name" value="Glycogen Phosphorylase B"/>
    <property type="match status" value="2"/>
</dbReference>
<comment type="caution">
    <text evidence="3">The sequence shown here is derived from an EMBL/GenBank/DDBJ whole genome shotgun (WGS) entry which is preliminary data.</text>
</comment>
<dbReference type="AlphaFoldDB" id="A0A101A6M9"/>
<reference evidence="3 4" key="1">
    <citation type="submission" date="2016-01" db="EMBL/GenBank/DDBJ databases">
        <authorList>
            <consortium name="TB Trials Study Group"/>
            <person name="Sutton G."/>
            <person name="Brinkac L."/>
            <person name="Sanka R."/>
            <person name="Adams M."/>
            <person name="Lau E.L."/>
            <person name="Macaden R."/>
            <person name="Grewal H.M.S."/>
        </authorList>
    </citation>
    <scope>NUCLEOTIDE SEQUENCE [LARGE SCALE GENOMIC DNA]</scope>
    <source>
        <strain evidence="3 4">IS-1744</strain>
    </source>
</reference>
<sequence length="422" mass="45781">MKFALACFGSRGDVEPSLAVGRELANRGHGVQLAVPPDLIEFVESAGLVAVPYGPEVQALLNEDFVRNLWANFMRNPVGLLRDLWAPIIRHWHDVSATLMALAHDADLLSTGINFEQAAANVAEYHRIPLIALHHFPMRPNGKLLTQLPPPLVRSAGTASEWLFWRATHEVENAQRRELGLSETSTRSSVRFAERGILEVQAYDEICVPGLATEWAKWGDRRPFVGALTMQLETNADAEVTSWVAAGSPPICFATGSIPLESPARTIAMISDACAQLGERALVCAGGTDLSGIDHPEHVKVVGAVNYAAVFPACRAIVHHGGSGTTAAALRAGVPTLILWSSADQPYWGSQLQRLKVGASRRFSTTNTKTLIKDLRRILTPEYATRAHDLSGQMTPPAQSVTQTADLFENAARKAKAEVRGR</sequence>
<protein>
    <submittedName>
        <fullName evidence="3">Uncharacterized protein</fullName>
    </submittedName>
</protein>
<dbReference type="CDD" id="cd03784">
    <property type="entry name" value="GT1_Gtf-like"/>
    <property type="match status" value="1"/>
</dbReference>
<dbReference type="InterPro" id="IPR050426">
    <property type="entry name" value="Glycosyltransferase_28"/>
</dbReference>
<dbReference type="InterPro" id="IPR004276">
    <property type="entry name" value="GlycoTrans_28_N"/>
</dbReference>
<dbReference type="InterPro" id="IPR002213">
    <property type="entry name" value="UDP_glucos_trans"/>
</dbReference>
<gene>
    <name evidence="3" type="ORF">AU192_07070</name>
</gene>
<dbReference type="GO" id="GO:0008194">
    <property type="term" value="F:UDP-glycosyltransferase activity"/>
    <property type="evidence" value="ECO:0007669"/>
    <property type="project" value="InterPro"/>
</dbReference>
<accession>A0A101A6M9</accession>
<dbReference type="GO" id="GO:0005975">
    <property type="term" value="P:carbohydrate metabolic process"/>
    <property type="evidence" value="ECO:0007669"/>
    <property type="project" value="InterPro"/>
</dbReference>
<keyword evidence="4" id="KW-1185">Reference proteome</keyword>
<evidence type="ECO:0000259" key="2">
    <source>
        <dbReference type="Pfam" id="PF06722"/>
    </source>
</evidence>
<dbReference type="GO" id="GO:0016758">
    <property type="term" value="F:hexosyltransferase activity"/>
    <property type="evidence" value="ECO:0007669"/>
    <property type="project" value="InterPro"/>
</dbReference>
<name>A0A101A6M9_9MYCO</name>
<dbReference type="RefSeq" id="WP_064396352.1">
    <property type="nucleotide sequence ID" value="NZ_LQIR01000019.1"/>
</dbReference>
<dbReference type="FunFam" id="3.40.50.2000:FF:000009">
    <property type="entry name" value="Sterol 3-beta-glucosyltransferase UGT80A2"/>
    <property type="match status" value="1"/>
</dbReference>
<evidence type="ECO:0000313" key="3">
    <source>
        <dbReference type="EMBL" id="KUI15620.1"/>
    </source>
</evidence>
<evidence type="ECO:0000259" key="1">
    <source>
        <dbReference type="Pfam" id="PF03033"/>
    </source>
</evidence>
<proteinExistence type="predicted"/>
<dbReference type="GO" id="GO:0033072">
    <property type="term" value="P:vancomycin biosynthetic process"/>
    <property type="evidence" value="ECO:0007669"/>
    <property type="project" value="UniProtKB-ARBA"/>
</dbReference>
<dbReference type="PANTHER" id="PTHR48050">
    <property type="entry name" value="STEROL 3-BETA-GLUCOSYLTRANSFERASE"/>
    <property type="match status" value="1"/>
</dbReference>